<accession>A0AAV2TJT7</accession>
<dbReference type="AlphaFoldDB" id="A0AAV2TJT7"/>
<evidence type="ECO:0000256" key="1">
    <source>
        <dbReference type="SAM" id="Phobius"/>
    </source>
</evidence>
<keyword evidence="1" id="KW-0812">Transmembrane</keyword>
<dbReference type="Proteomes" id="UP001497525">
    <property type="component" value="Unassembled WGS sequence"/>
</dbReference>
<proteinExistence type="predicted"/>
<dbReference type="EMBL" id="CAXLJL010000334">
    <property type="protein sequence ID" value="CAL5136622.1"/>
    <property type="molecule type" value="Genomic_DNA"/>
</dbReference>
<name>A0AAV2TJT7_CALDB</name>
<keyword evidence="1" id="KW-0472">Membrane</keyword>
<sequence>MRLKLSPCSNPTLLSTQTEIFASIDKFIFVKTEPATITLILAVIFTILYCNCSVHVQNANLKSFDSYMNFLCRCSESSEHLSVRIQTRTDPLFVHHFKDDVSSF</sequence>
<keyword evidence="1" id="KW-1133">Transmembrane helix</keyword>
<gene>
    <name evidence="2" type="ORF">CDAUBV1_LOCUS10749</name>
</gene>
<evidence type="ECO:0000313" key="3">
    <source>
        <dbReference type="Proteomes" id="UP001497525"/>
    </source>
</evidence>
<feature type="transmembrane region" description="Helical" evidence="1">
    <location>
        <begin position="35"/>
        <end position="54"/>
    </location>
</feature>
<comment type="caution">
    <text evidence="2">The sequence shown here is derived from an EMBL/GenBank/DDBJ whole genome shotgun (WGS) entry which is preliminary data.</text>
</comment>
<evidence type="ECO:0000313" key="2">
    <source>
        <dbReference type="EMBL" id="CAL5136622.1"/>
    </source>
</evidence>
<reference evidence="2" key="1">
    <citation type="submission" date="2024-06" db="EMBL/GenBank/DDBJ databases">
        <authorList>
            <person name="Liu X."/>
            <person name="Lenzi L."/>
            <person name="Haldenby T S."/>
            <person name="Uol C."/>
        </authorList>
    </citation>
    <scope>NUCLEOTIDE SEQUENCE</scope>
</reference>
<protein>
    <submittedName>
        <fullName evidence="2">Uncharacterized protein</fullName>
    </submittedName>
</protein>
<organism evidence="2 3">
    <name type="scientific">Calicophoron daubneyi</name>
    <name type="common">Rumen fluke</name>
    <name type="synonym">Paramphistomum daubneyi</name>
    <dbReference type="NCBI Taxonomy" id="300641"/>
    <lineage>
        <taxon>Eukaryota</taxon>
        <taxon>Metazoa</taxon>
        <taxon>Spiralia</taxon>
        <taxon>Lophotrochozoa</taxon>
        <taxon>Platyhelminthes</taxon>
        <taxon>Trematoda</taxon>
        <taxon>Digenea</taxon>
        <taxon>Plagiorchiida</taxon>
        <taxon>Pronocephalata</taxon>
        <taxon>Paramphistomoidea</taxon>
        <taxon>Paramphistomidae</taxon>
        <taxon>Calicophoron</taxon>
    </lineage>
</organism>